<dbReference type="AlphaFoldDB" id="A0A9E7R650"/>
<protein>
    <submittedName>
        <fullName evidence="2">Uncharacterized protein</fullName>
    </submittedName>
</protein>
<evidence type="ECO:0000313" key="2">
    <source>
        <dbReference type="EMBL" id="UWM56156.1"/>
    </source>
</evidence>
<feature type="transmembrane region" description="Helical" evidence="1">
    <location>
        <begin position="46"/>
        <end position="67"/>
    </location>
</feature>
<dbReference type="EMBL" id="CP104003">
    <property type="protein sequence ID" value="UWM56156.1"/>
    <property type="molecule type" value="Genomic_DNA"/>
</dbReference>
<sequence length="80" mass="8577">MNHAALTRTTDTQGHVTVAVATFAFVLLSMGLTYATVVATTRPMGLLSTTAMVFLFAASWAALWLLVELVWTARPAPRPA</sequence>
<evidence type="ECO:0000313" key="3">
    <source>
        <dbReference type="Proteomes" id="UP001057580"/>
    </source>
</evidence>
<gene>
    <name evidence="2" type="ORF">N0B31_07645</name>
</gene>
<dbReference type="Proteomes" id="UP001057580">
    <property type="component" value="Chromosome"/>
</dbReference>
<keyword evidence="1" id="KW-0812">Transmembrane</keyword>
<dbReference type="KEGG" id="ssai:N0B31_07645"/>
<keyword evidence="3" id="KW-1185">Reference proteome</keyword>
<dbReference type="GeneID" id="74942285"/>
<proteinExistence type="predicted"/>
<keyword evidence="1" id="KW-0472">Membrane</keyword>
<reference evidence="2" key="1">
    <citation type="submission" date="2022-09" db="EMBL/GenBank/DDBJ databases">
        <title>Diverse halophilic archaea isolated from saline environments.</title>
        <authorList>
            <person name="Cui H.-L."/>
        </authorList>
    </citation>
    <scope>NUCLEOTIDE SEQUENCE</scope>
    <source>
        <strain evidence="2">ZS-35-S2</strain>
    </source>
</reference>
<evidence type="ECO:0000256" key="1">
    <source>
        <dbReference type="SAM" id="Phobius"/>
    </source>
</evidence>
<organism evidence="2 3">
    <name type="scientific">Salinirubellus salinus</name>
    <dbReference type="NCBI Taxonomy" id="1364945"/>
    <lineage>
        <taxon>Archaea</taxon>
        <taxon>Methanobacteriati</taxon>
        <taxon>Methanobacteriota</taxon>
        <taxon>Stenosarchaea group</taxon>
        <taxon>Halobacteria</taxon>
        <taxon>Halobacteriales</taxon>
        <taxon>Natronomonadaceae</taxon>
        <taxon>Salinirubellus</taxon>
    </lineage>
</organism>
<keyword evidence="1" id="KW-1133">Transmembrane helix</keyword>
<feature type="transmembrane region" description="Helical" evidence="1">
    <location>
        <begin position="16"/>
        <end position="39"/>
    </location>
</feature>
<dbReference type="RefSeq" id="WP_260595276.1">
    <property type="nucleotide sequence ID" value="NZ_CP104003.1"/>
</dbReference>
<accession>A0A9E7R650</accession>
<name>A0A9E7R650_9EURY</name>